<evidence type="ECO:0008006" key="4">
    <source>
        <dbReference type="Google" id="ProtNLM"/>
    </source>
</evidence>
<keyword evidence="3" id="KW-1185">Reference proteome</keyword>
<proteinExistence type="predicted"/>
<protein>
    <recommendedName>
        <fullName evidence="4">Low temperature requirement protein A</fullName>
    </recommendedName>
</protein>
<organism evidence="2 3">
    <name type="scientific">Micromonospora deserti</name>
    <dbReference type="NCBI Taxonomy" id="2070366"/>
    <lineage>
        <taxon>Bacteria</taxon>
        <taxon>Bacillati</taxon>
        <taxon>Actinomycetota</taxon>
        <taxon>Actinomycetes</taxon>
        <taxon>Micromonosporales</taxon>
        <taxon>Micromonosporaceae</taxon>
        <taxon>Micromonospora</taxon>
    </lineage>
</organism>
<dbReference type="Proteomes" id="UP000248749">
    <property type="component" value="Unassembled WGS sequence"/>
</dbReference>
<reference evidence="2 3" key="1">
    <citation type="submission" date="2018-01" db="EMBL/GenBank/DDBJ databases">
        <title>Draft genome sequence of Salinispora sp. 13K206.</title>
        <authorList>
            <person name="Sahin N."/>
            <person name="Saygin H."/>
            <person name="Ay H."/>
        </authorList>
    </citation>
    <scope>NUCLEOTIDE SEQUENCE [LARGE SCALE GENOMIC DNA]</scope>
    <source>
        <strain evidence="2 3">13K206</strain>
    </source>
</reference>
<evidence type="ECO:0000313" key="3">
    <source>
        <dbReference type="Proteomes" id="UP000248749"/>
    </source>
</evidence>
<feature type="transmembrane region" description="Helical" evidence="1">
    <location>
        <begin position="133"/>
        <end position="152"/>
    </location>
</feature>
<accession>A0A2W2DX20</accession>
<dbReference type="AlphaFoldDB" id="A0A2W2DX20"/>
<dbReference type="OrthoDB" id="3405457at2"/>
<keyword evidence="1" id="KW-1133">Transmembrane helix</keyword>
<gene>
    <name evidence="2" type="ORF">C1I99_05695</name>
</gene>
<comment type="caution">
    <text evidence="2">The sequence shown here is derived from an EMBL/GenBank/DDBJ whole genome shotgun (WGS) entry which is preliminary data.</text>
</comment>
<sequence>MVVQVVVAGPDRTQEWEEQRTIRGGDGFLDSVATASRHTRVICGLGVCAWSARVGRNNRAVAEDDRPQPIMLRLLRGRPPAGKRPAAPLREQGGARQANFLELFFDLVLVFALFGVVSRIVSGMVGDSAVERWGSLVYVLVLALPLIWLWTTTAHITSRFDPRLPVVQVMVLSSAFGLVIMTTSLPFAFTARGIAFALPYVLLQVGRPLVLVILLRDHPLRVVYARSMIWFAASAVPWLAGTLVMGGPRVVLWALAVTMEYGSARRGWPVPGLGRRPASAWAVGTGHHLADRYQQFLLIALGESVLSVGTKYTAGPTNGPTTLALVVASTSCCGGSTSTALGRCSPRLWRQPETGRGQAEPSGLRTC</sequence>
<dbReference type="PANTHER" id="PTHR36840">
    <property type="entry name" value="BLL5714 PROTEIN"/>
    <property type="match status" value="1"/>
</dbReference>
<evidence type="ECO:0000313" key="2">
    <source>
        <dbReference type="EMBL" id="PZG01737.1"/>
    </source>
</evidence>
<dbReference type="InterPro" id="IPR010640">
    <property type="entry name" value="Low_temperature_requirement_A"/>
</dbReference>
<feature type="transmembrane region" description="Helical" evidence="1">
    <location>
        <begin position="100"/>
        <end position="121"/>
    </location>
</feature>
<feature type="transmembrane region" description="Helical" evidence="1">
    <location>
        <begin position="194"/>
        <end position="215"/>
    </location>
</feature>
<dbReference type="EMBL" id="POUB01000021">
    <property type="protein sequence ID" value="PZG01737.1"/>
    <property type="molecule type" value="Genomic_DNA"/>
</dbReference>
<dbReference type="PANTHER" id="PTHR36840:SF1">
    <property type="entry name" value="BLL5714 PROTEIN"/>
    <property type="match status" value="1"/>
</dbReference>
<evidence type="ECO:0000256" key="1">
    <source>
        <dbReference type="SAM" id="Phobius"/>
    </source>
</evidence>
<feature type="transmembrane region" description="Helical" evidence="1">
    <location>
        <begin position="227"/>
        <end position="256"/>
    </location>
</feature>
<keyword evidence="1" id="KW-0472">Membrane</keyword>
<feature type="transmembrane region" description="Helical" evidence="1">
    <location>
        <begin position="164"/>
        <end position="188"/>
    </location>
</feature>
<dbReference type="Pfam" id="PF06772">
    <property type="entry name" value="LtrA"/>
    <property type="match status" value="1"/>
</dbReference>
<keyword evidence="1" id="KW-0812">Transmembrane</keyword>
<name>A0A2W2DX20_9ACTN</name>